<organism evidence="1">
    <name type="scientific">marine sediment metagenome</name>
    <dbReference type="NCBI Taxonomy" id="412755"/>
    <lineage>
        <taxon>unclassified sequences</taxon>
        <taxon>metagenomes</taxon>
        <taxon>ecological metagenomes</taxon>
    </lineage>
</organism>
<name>X1QIA2_9ZZZZ</name>
<protein>
    <submittedName>
        <fullName evidence="1">Uncharacterized protein</fullName>
    </submittedName>
</protein>
<dbReference type="EMBL" id="BARV01035170">
    <property type="protein sequence ID" value="GAI54536.1"/>
    <property type="molecule type" value="Genomic_DNA"/>
</dbReference>
<comment type="caution">
    <text evidence="1">The sequence shown here is derived from an EMBL/GenBank/DDBJ whole genome shotgun (WGS) entry which is preliminary data.</text>
</comment>
<dbReference type="AlphaFoldDB" id="X1QIA2"/>
<evidence type="ECO:0000313" key="1">
    <source>
        <dbReference type="EMBL" id="GAI54536.1"/>
    </source>
</evidence>
<sequence>MLLGSFEISGKPNLFWSCYAPKQAKEDHNNGGELNKTWKIKGKTKGWNPVYRDSLLKYLECLDPLFEKTRNKSEFEFICTLLRVRGIQDAGWDPWDTSLKIFDSLTRLAKRIRDFQTQRHLFLWLYGHIVEASEPYEIVANLVTIIDGGRFNINNFPDKQIGKYKKPQSP</sequence>
<feature type="non-terminal residue" evidence="1">
    <location>
        <position position="170"/>
    </location>
</feature>
<proteinExistence type="predicted"/>
<gene>
    <name evidence="1" type="ORF">S06H3_54917</name>
</gene>
<accession>X1QIA2</accession>
<reference evidence="1" key="1">
    <citation type="journal article" date="2014" name="Front. Microbiol.">
        <title>High frequency of phylogenetically diverse reductive dehalogenase-homologous genes in deep subseafloor sedimentary metagenomes.</title>
        <authorList>
            <person name="Kawai M."/>
            <person name="Futagami T."/>
            <person name="Toyoda A."/>
            <person name="Takaki Y."/>
            <person name="Nishi S."/>
            <person name="Hori S."/>
            <person name="Arai W."/>
            <person name="Tsubouchi T."/>
            <person name="Morono Y."/>
            <person name="Uchiyama I."/>
            <person name="Ito T."/>
            <person name="Fujiyama A."/>
            <person name="Inagaki F."/>
            <person name="Takami H."/>
        </authorList>
    </citation>
    <scope>NUCLEOTIDE SEQUENCE</scope>
    <source>
        <strain evidence="1">Expedition CK06-06</strain>
    </source>
</reference>